<evidence type="ECO:0000256" key="1">
    <source>
        <dbReference type="SAM" id="MobiDB-lite"/>
    </source>
</evidence>
<reference evidence="2" key="1">
    <citation type="submission" date="2022-11" db="EMBL/GenBank/DDBJ databases">
        <title>Chromosome-level genome of Pogonophryne albipinna.</title>
        <authorList>
            <person name="Jo E."/>
        </authorList>
    </citation>
    <scope>NUCLEOTIDE SEQUENCE</scope>
    <source>
        <strain evidence="2">SGF0006</strain>
        <tissue evidence="2">Muscle</tissue>
    </source>
</reference>
<name>A0AAD6BQR2_9TELE</name>
<feature type="non-terminal residue" evidence="2">
    <location>
        <position position="76"/>
    </location>
</feature>
<feature type="non-terminal residue" evidence="2">
    <location>
        <position position="1"/>
    </location>
</feature>
<dbReference type="EMBL" id="JAPTMU010000003">
    <property type="protein sequence ID" value="KAJ4946545.1"/>
    <property type="molecule type" value="Genomic_DNA"/>
</dbReference>
<gene>
    <name evidence="2" type="ORF">JOQ06_024210</name>
</gene>
<feature type="region of interest" description="Disordered" evidence="1">
    <location>
        <begin position="50"/>
        <end position="76"/>
    </location>
</feature>
<accession>A0AAD6BQR2</accession>
<dbReference type="AlphaFoldDB" id="A0AAD6BQR2"/>
<comment type="caution">
    <text evidence="2">The sequence shown here is derived from an EMBL/GenBank/DDBJ whole genome shotgun (WGS) entry which is preliminary data.</text>
</comment>
<evidence type="ECO:0000313" key="2">
    <source>
        <dbReference type="EMBL" id="KAJ4946545.1"/>
    </source>
</evidence>
<protein>
    <submittedName>
        <fullName evidence="2">Uncharacterized protein</fullName>
    </submittedName>
</protein>
<evidence type="ECO:0000313" key="3">
    <source>
        <dbReference type="Proteomes" id="UP001219934"/>
    </source>
</evidence>
<organism evidence="2 3">
    <name type="scientific">Pogonophryne albipinna</name>
    <dbReference type="NCBI Taxonomy" id="1090488"/>
    <lineage>
        <taxon>Eukaryota</taxon>
        <taxon>Metazoa</taxon>
        <taxon>Chordata</taxon>
        <taxon>Craniata</taxon>
        <taxon>Vertebrata</taxon>
        <taxon>Euteleostomi</taxon>
        <taxon>Actinopterygii</taxon>
        <taxon>Neopterygii</taxon>
        <taxon>Teleostei</taxon>
        <taxon>Neoteleostei</taxon>
        <taxon>Acanthomorphata</taxon>
        <taxon>Eupercaria</taxon>
        <taxon>Perciformes</taxon>
        <taxon>Notothenioidei</taxon>
        <taxon>Pogonophryne</taxon>
    </lineage>
</organism>
<keyword evidence="3" id="KW-1185">Reference proteome</keyword>
<feature type="compositionally biased region" description="Polar residues" evidence="1">
    <location>
        <begin position="64"/>
        <end position="76"/>
    </location>
</feature>
<dbReference type="Proteomes" id="UP001219934">
    <property type="component" value="Unassembled WGS sequence"/>
</dbReference>
<sequence length="76" mass="8635">AGWSYISRQCLPTPTMGDDTFSHGQHSLTDALQQRPWKNKFQVTNEQYYPEAVEEESLPLDLTSPKTSTTDRSSTE</sequence>
<proteinExistence type="predicted"/>